<gene>
    <name evidence="12" type="primary">KNAG0G00190</name>
    <name evidence="12" type="ordered locus">KNAG_0G00190</name>
</gene>
<feature type="region of interest" description="Disordered" evidence="8">
    <location>
        <begin position="651"/>
        <end position="677"/>
    </location>
</feature>
<dbReference type="CDD" id="cd18577">
    <property type="entry name" value="ABC_6TM_Pgp_ABCB1_D1_like"/>
    <property type="match status" value="1"/>
</dbReference>
<feature type="transmembrane region" description="Helical" evidence="9">
    <location>
        <begin position="160"/>
        <end position="184"/>
    </location>
</feature>
<dbReference type="OMA" id="TFWACLT"/>
<dbReference type="CDD" id="cd18578">
    <property type="entry name" value="ABC_6TM_Pgp_ABCB1_D2_like"/>
    <property type="match status" value="1"/>
</dbReference>
<dbReference type="GO" id="GO:0005794">
    <property type="term" value="C:Golgi apparatus"/>
    <property type="evidence" value="ECO:0007669"/>
    <property type="project" value="EnsemblFungi"/>
</dbReference>
<dbReference type="Pfam" id="PF00005">
    <property type="entry name" value="ABC_tran"/>
    <property type="match status" value="2"/>
</dbReference>
<dbReference type="GO" id="GO:0016887">
    <property type="term" value="F:ATP hydrolysis activity"/>
    <property type="evidence" value="ECO:0007669"/>
    <property type="project" value="InterPro"/>
</dbReference>
<evidence type="ECO:0000256" key="7">
    <source>
        <dbReference type="ARBA" id="ARBA00023136"/>
    </source>
</evidence>
<feature type="transmembrane region" description="Helical" evidence="9">
    <location>
        <begin position="933"/>
        <end position="956"/>
    </location>
</feature>
<feature type="transmembrane region" description="Helical" evidence="9">
    <location>
        <begin position="20"/>
        <end position="39"/>
    </location>
</feature>
<feature type="domain" description="ABC transporter" evidence="10">
    <location>
        <begin position="1038"/>
        <end position="1274"/>
    </location>
</feature>
<dbReference type="Gene3D" id="1.20.1560.10">
    <property type="entry name" value="ABC transporter type 1, transmembrane domain"/>
    <property type="match status" value="1"/>
</dbReference>
<dbReference type="eggNOG" id="KOG0055">
    <property type="taxonomic scope" value="Eukaryota"/>
</dbReference>
<comment type="subcellular location">
    <subcellularLocation>
        <location evidence="1">Membrane</location>
        <topology evidence="1">Multi-pass membrane protein</topology>
    </subcellularLocation>
</comment>
<keyword evidence="7 9" id="KW-0472">Membrane</keyword>
<dbReference type="KEGG" id="kng:KNAG_0G00190"/>
<keyword evidence="5" id="KW-0067">ATP-binding</keyword>
<reference evidence="13" key="2">
    <citation type="submission" date="2012-08" db="EMBL/GenBank/DDBJ databases">
        <title>Genome sequence of Kazachstania naganishii.</title>
        <authorList>
            <person name="Gordon J.L."/>
            <person name="Armisen D."/>
            <person name="Proux-Wera E."/>
            <person name="OhEigeartaigh S.S."/>
            <person name="Byrne K.P."/>
            <person name="Wolfe K.H."/>
        </authorList>
    </citation>
    <scope>NUCLEOTIDE SEQUENCE [LARGE SCALE GENOMIC DNA]</scope>
    <source>
        <strain evidence="13">ATCC MYA-139 / BCRC 22969 / CBS 8797 / CCRC 22969 / KCTC 17520 / NBRC 10181 / NCYC 3082</strain>
    </source>
</reference>
<dbReference type="GO" id="GO:0005886">
    <property type="term" value="C:plasma membrane"/>
    <property type="evidence" value="ECO:0007669"/>
    <property type="project" value="EnsemblFungi"/>
</dbReference>
<proteinExistence type="predicted"/>
<dbReference type="FunFam" id="3.40.50.300:FF:001471">
    <property type="entry name" value="P-loop containing nucleoside triphosphate hydrolase protein"/>
    <property type="match status" value="1"/>
</dbReference>
<dbReference type="GO" id="GO:0005524">
    <property type="term" value="F:ATP binding"/>
    <property type="evidence" value="ECO:0007669"/>
    <property type="project" value="UniProtKB-KW"/>
</dbReference>
<keyword evidence="2" id="KW-0813">Transport</keyword>
<keyword evidence="3 9" id="KW-0812">Transmembrane</keyword>
<evidence type="ECO:0000256" key="1">
    <source>
        <dbReference type="ARBA" id="ARBA00004141"/>
    </source>
</evidence>
<dbReference type="GO" id="GO:0090374">
    <property type="term" value="P:oligopeptide export from mitochondrion"/>
    <property type="evidence" value="ECO:0007669"/>
    <property type="project" value="TreeGrafter"/>
</dbReference>
<dbReference type="InterPro" id="IPR011527">
    <property type="entry name" value="ABC1_TM_dom"/>
</dbReference>
<dbReference type="PANTHER" id="PTHR43394">
    <property type="entry name" value="ATP-DEPENDENT PERMEASE MDL1, MITOCHONDRIAL"/>
    <property type="match status" value="1"/>
</dbReference>
<reference evidence="12 13" key="1">
    <citation type="journal article" date="2011" name="Proc. Natl. Acad. Sci. U.S.A.">
        <title>Evolutionary erosion of yeast sex chromosomes by mating-type switching accidents.</title>
        <authorList>
            <person name="Gordon J.L."/>
            <person name="Armisen D."/>
            <person name="Proux-Wera E."/>
            <person name="Oheigeartaigh S.S."/>
            <person name="Byrne K.P."/>
            <person name="Wolfe K.H."/>
        </authorList>
    </citation>
    <scope>NUCLEOTIDE SEQUENCE [LARGE SCALE GENOMIC DNA]</scope>
    <source>
        <strain evidence="13">ATCC MYA-139 / BCRC 22969 / CBS 8797 / CCRC 22969 / KCTC 17520 / NBRC 10181 / NCYC 3082</strain>
    </source>
</reference>
<dbReference type="InterPro" id="IPR017871">
    <property type="entry name" value="ABC_transporter-like_CS"/>
</dbReference>
<feature type="domain" description="ABC transporter" evidence="10">
    <location>
        <begin position="343"/>
        <end position="590"/>
    </location>
</feature>
<dbReference type="GO" id="GO:0015440">
    <property type="term" value="F:ABC-type peptide transporter activity"/>
    <property type="evidence" value="ECO:0007669"/>
    <property type="project" value="EnsemblFungi"/>
</dbReference>
<feature type="transmembrane region" description="Helical" evidence="9">
    <location>
        <begin position="706"/>
        <end position="729"/>
    </location>
</feature>
<evidence type="ECO:0000256" key="3">
    <source>
        <dbReference type="ARBA" id="ARBA00022692"/>
    </source>
</evidence>
<name>J7S0N8_HUIN7</name>
<evidence type="ECO:0000313" key="13">
    <source>
        <dbReference type="Proteomes" id="UP000006310"/>
    </source>
</evidence>
<dbReference type="PROSITE" id="PS00211">
    <property type="entry name" value="ABC_TRANSPORTER_1"/>
    <property type="match status" value="2"/>
</dbReference>
<dbReference type="OrthoDB" id="6500128at2759"/>
<evidence type="ECO:0000313" key="12">
    <source>
        <dbReference type="EMBL" id="CCK71077.1"/>
    </source>
</evidence>
<dbReference type="Gene3D" id="3.40.50.300">
    <property type="entry name" value="P-loop containing nucleotide triphosphate hydrolases"/>
    <property type="match status" value="2"/>
</dbReference>
<dbReference type="FunFam" id="3.40.50.300:FF:000604">
    <property type="entry name" value="ABC transporter B family member 28"/>
    <property type="match status" value="1"/>
</dbReference>
<dbReference type="GO" id="GO:0043332">
    <property type="term" value="C:mating projection tip"/>
    <property type="evidence" value="ECO:0007669"/>
    <property type="project" value="EnsemblFungi"/>
</dbReference>
<dbReference type="SUPFAM" id="SSF52540">
    <property type="entry name" value="P-loop containing nucleoside triphosphate hydrolases"/>
    <property type="match status" value="2"/>
</dbReference>
<dbReference type="GeneID" id="34526801"/>
<dbReference type="InterPro" id="IPR039421">
    <property type="entry name" value="Type_1_exporter"/>
</dbReference>
<dbReference type="PROSITE" id="PS50893">
    <property type="entry name" value="ABC_TRANSPORTER_2"/>
    <property type="match status" value="2"/>
</dbReference>
<dbReference type="InterPro" id="IPR003439">
    <property type="entry name" value="ABC_transporter-like_ATP-bd"/>
</dbReference>
<feature type="transmembrane region" description="Helical" evidence="9">
    <location>
        <begin position="60"/>
        <end position="82"/>
    </location>
</feature>
<feature type="compositionally biased region" description="Low complexity" evidence="8">
    <location>
        <begin position="652"/>
        <end position="662"/>
    </location>
</feature>
<evidence type="ECO:0000256" key="8">
    <source>
        <dbReference type="SAM" id="MobiDB-lite"/>
    </source>
</evidence>
<feature type="transmembrane region" description="Helical" evidence="9">
    <location>
        <begin position="855"/>
        <end position="875"/>
    </location>
</feature>
<keyword evidence="6 9" id="KW-1133">Transmembrane helix</keyword>
<dbReference type="GO" id="GO:0005743">
    <property type="term" value="C:mitochondrial inner membrane"/>
    <property type="evidence" value="ECO:0007669"/>
    <property type="project" value="TreeGrafter"/>
</dbReference>
<dbReference type="SUPFAM" id="SSF90123">
    <property type="entry name" value="ABC transporter transmembrane region"/>
    <property type="match status" value="2"/>
</dbReference>
<evidence type="ECO:0000256" key="2">
    <source>
        <dbReference type="ARBA" id="ARBA00022448"/>
    </source>
</evidence>
<evidence type="ECO:0000256" key="6">
    <source>
        <dbReference type="ARBA" id="ARBA00022989"/>
    </source>
</evidence>
<dbReference type="EMBL" id="HE978320">
    <property type="protein sequence ID" value="CCK71077.1"/>
    <property type="molecule type" value="Genomic_DNA"/>
</dbReference>
<evidence type="ECO:0000256" key="5">
    <source>
        <dbReference type="ARBA" id="ARBA00022840"/>
    </source>
</evidence>
<feature type="transmembrane region" description="Helical" evidence="9">
    <location>
        <begin position="829"/>
        <end position="849"/>
    </location>
</feature>
<feature type="transmembrane region" description="Helical" evidence="9">
    <location>
        <begin position="971"/>
        <end position="990"/>
    </location>
</feature>
<dbReference type="Proteomes" id="UP000006310">
    <property type="component" value="Chromosome 7"/>
</dbReference>
<dbReference type="PANTHER" id="PTHR43394:SF15">
    <property type="entry name" value="ALPHA-FACTOR-TRANSPORTING ATPASE"/>
    <property type="match status" value="1"/>
</dbReference>
<evidence type="ECO:0000256" key="4">
    <source>
        <dbReference type="ARBA" id="ARBA00022741"/>
    </source>
</evidence>
<dbReference type="STRING" id="1071383.J7S0N8"/>
<accession>J7S0N8</accession>
<evidence type="ECO:0000259" key="10">
    <source>
        <dbReference type="PROSITE" id="PS50893"/>
    </source>
</evidence>
<dbReference type="RefSeq" id="XP_022465323.1">
    <property type="nucleotide sequence ID" value="XM_022608870.1"/>
</dbReference>
<keyword evidence="13" id="KW-1185">Reference proteome</keyword>
<dbReference type="GO" id="GO:0015421">
    <property type="term" value="F:ABC-type oligopeptide transporter activity"/>
    <property type="evidence" value="ECO:0007669"/>
    <property type="project" value="TreeGrafter"/>
</dbReference>
<dbReference type="HOGENOM" id="CLU_000604_17_2_1"/>
<organism evidence="12 13">
    <name type="scientific">Huiozyma naganishii (strain ATCC MYA-139 / BCRC 22969 / CBS 8797 / KCTC 17520 / NBRC 10181 / NCYC 3082 / Yp74L-3)</name>
    <name type="common">Yeast</name>
    <name type="synonym">Kazachstania naganishii</name>
    <dbReference type="NCBI Taxonomy" id="1071383"/>
    <lineage>
        <taxon>Eukaryota</taxon>
        <taxon>Fungi</taxon>
        <taxon>Dikarya</taxon>
        <taxon>Ascomycota</taxon>
        <taxon>Saccharomycotina</taxon>
        <taxon>Saccharomycetes</taxon>
        <taxon>Saccharomycetales</taxon>
        <taxon>Saccharomycetaceae</taxon>
        <taxon>Huiozyma</taxon>
    </lineage>
</organism>
<dbReference type="AlphaFoldDB" id="J7S0N8"/>
<protein>
    <submittedName>
        <fullName evidence="12">Uncharacterized protein</fullName>
    </submittedName>
</protein>
<feature type="domain" description="ABC transmembrane type-1" evidence="11">
    <location>
        <begin position="20"/>
        <end position="308"/>
    </location>
</feature>
<sequence length="1275" mass="143162">MNSHIFANVSPEKDYKLLTVVTLTTIASGLIPAITSILTGRVFDILSNISLNDRQFSHQLVLRSMSVMILGAASFPVMWIFITSWMHLGEVQGDRIRINMLGSYLSKSWTWYDGNGKRLLGEFTQLSRCIEEVRQSSSESAAITLQSFVSVLSLIGTSFYYSWSLTLIILCSTPIITAIAIYFAKLTNKYTDLENKETSYAAELLTWSMRFNDMVKFYTAQNEEISKFDTSVTRCNSLFIKACLYSALNSSIIRFLTLCMFVQGFWFGATMIRRNKLDINDVITCFHSCLMLGATVSEAMSQVTVIQKGHVANKKLEGFLELEGKTIMQAALKCPPKGNSLSITFNNISFKYPCRTSNSAVENVSLRLESGKMTFIIGKSGSGKSTLAKLLLRFYEEYSGSITVDNISICDLNQEWLLSNITVVEQNCTLFNDTLRNNILLGSENQSEPARMESIEERERKLRKACNFALLNEMLADLTDGLDTVIGSGGVELSGGQRQRVALARAFLRNTPIMIFDESVSALDVAHRKLLMKAIRSWRQGKTTIVLTHELSQINPTDFIYIMEHGRVCEYGYQEDLLKSETSYFSRFYQHQAPEGAVHESLPRYDTFRNSIVSDTKTPVTDIIDKEGKTWVDQNSEIETLKGSYYISEKLSGSSNTSSQSESDLEETNDGRKSFNKEDLEKGVDEPIMNLKSIVKCMVKEAQYKGVLCVGIVFALCAGAANPVFSYSFSYLLNGIIPVHGTVGSSFYLLKWSLIVLSVAIIDAFCTFSKTFIMGYCSEYWIMDLRKKVMRTITYNKFEWFQLAENKPSEVSALALNDLRDLRTLVTEFLATASTFLVVSTCGLIWALVAGWKLSLVSISMFPLIIVFSGVYGAALQKCETDYKSAVAQLENCLYEVVVSMKTIRCLQLQTHFQNRYDRRKQRMLSLGRRRSVITGCGIAITHTLTLCIQAILYYYGIKLVIDGKYTSKKMFEVFTLILFTIMTCTNLINQIPEVTRGQRAATYIYRILKEAAATREHQDMHNRTLPISNTSEKDTMVLVKDLTFAYPATPSKHVYEHLNLNLKSDTSVALVGESGSGKSTIISLLTKLYDVPEKHIYVDGTDLSEWDTNSLRNQISVVEQSANLLNGTIRENLTYGLPEEDTTEVDLIGILKLVSIYDFVSRLPNGIDTIVDRDLLSGGQAQRLCIARALVKPHRILILDECTSALDALSTNIIIDIVRKGIPNTLIIAITHDEHMMRSCESVLLLKNGAIVEQGSFVELMQQDSEFKKCLNGR</sequence>
<dbReference type="InterPro" id="IPR036640">
    <property type="entry name" value="ABC1_TM_sf"/>
</dbReference>
<dbReference type="PROSITE" id="PS50929">
    <property type="entry name" value="ABC_TM1F"/>
    <property type="match status" value="2"/>
</dbReference>
<dbReference type="SMART" id="SM00382">
    <property type="entry name" value="AAA"/>
    <property type="match status" value="2"/>
</dbReference>
<evidence type="ECO:0000256" key="9">
    <source>
        <dbReference type="SAM" id="Phobius"/>
    </source>
</evidence>
<dbReference type="InterPro" id="IPR027417">
    <property type="entry name" value="P-loop_NTPase"/>
</dbReference>
<dbReference type="GO" id="GO:0000770">
    <property type="term" value="P:peptide pheromone export"/>
    <property type="evidence" value="ECO:0007669"/>
    <property type="project" value="EnsemblFungi"/>
</dbReference>
<keyword evidence="4" id="KW-0547">Nucleotide-binding</keyword>
<dbReference type="InterPro" id="IPR003593">
    <property type="entry name" value="AAA+_ATPase"/>
</dbReference>
<evidence type="ECO:0000259" key="11">
    <source>
        <dbReference type="PROSITE" id="PS50929"/>
    </source>
</evidence>
<feature type="domain" description="ABC transmembrane type-1" evidence="11">
    <location>
        <begin position="710"/>
        <end position="997"/>
    </location>
</feature>
<dbReference type="Pfam" id="PF00664">
    <property type="entry name" value="ABC_membrane"/>
    <property type="match status" value="2"/>
</dbReference>